<reference evidence="1" key="1">
    <citation type="submission" date="2020-05" db="EMBL/GenBank/DDBJ databases">
        <authorList>
            <person name="Chiriac C."/>
            <person name="Salcher M."/>
            <person name="Ghai R."/>
            <person name="Kavagutti S V."/>
        </authorList>
    </citation>
    <scope>NUCLEOTIDE SEQUENCE</scope>
</reference>
<name>A0A6J7J4C8_9ZZZZ</name>
<dbReference type="EMBL" id="CAFBLX010000569">
    <property type="protein sequence ID" value="CAB4937434.1"/>
    <property type="molecule type" value="Genomic_DNA"/>
</dbReference>
<organism evidence="1">
    <name type="scientific">freshwater metagenome</name>
    <dbReference type="NCBI Taxonomy" id="449393"/>
    <lineage>
        <taxon>unclassified sequences</taxon>
        <taxon>metagenomes</taxon>
        <taxon>ecological metagenomes</taxon>
    </lineage>
</organism>
<gene>
    <name evidence="1" type="ORF">UFOPK3472_04451</name>
</gene>
<dbReference type="AlphaFoldDB" id="A0A6J7J4C8"/>
<protein>
    <submittedName>
        <fullName evidence="1">Unannotated protein</fullName>
    </submittedName>
</protein>
<evidence type="ECO:0000313" key="1">
    <source>
        <dbReference type="EMBL" id="CAB4937434.1"/>
    </source>
</evidence>
<sequence>MLTRVSIVDVPCFRLVHAARWNGSAPQTTTGAARVNDSHCQLVNWRAGIMAIAMTGMLSTAETTNRCFSGSVGRSSCGSAAGSVAVYPAASTAAIRSSVATPSLVTRAFSVA</sequence>
<accession>A0A6J7J4C8</accession>
<proteinExistence type="predicted"/>